<evidence type="ECO:0000256" key="7">
    <source>
        <dbReference type="ARBA" id="ARBA00022840"/>
    </source>
</evidence>
<dbReference type="GO" id="GO:0006355">
    <property type="term" value="P:regulation of DNA-templated transcription"/>
    <property type="evidence" value="ECO:0007669"/>
    <property type="project" value="InterPro"/>
</dbReference>
<comment type="subcellular location">
    <subcellularLocation>
        <location evidence="1">Cytoplasm</location>
    </subcellularLocation>
</comment>
<keyword evidence="12" id="KW-0804">Transcription</keyword>
<feature type="domain" description="Response regulatory" evidence="18">
    <location>
        <begin position="9"/>
        <end position="123"/>
    </location>
</feature>
<keyword evidence="7" id="KW-0067">ATP-binding</keyword>
<evidence type="ECO:0000259" key="18">
    <source>
        <dbReference type="PROSITE" id="PS50110"/>
    </source>
</evidence>
<evidence type="ECO:0000256" key="16">
    <source>
        <dbReference type="PROSITE-ProRule" id="PRU00169"/>
    </source>
</evidence>
<dbReference type="KEGG" id="knv:Pan216_48200"/>
<dbReference type="Gene3D" id="3.40.50.2300">
    <property type="match status" value="1"/>
</dbReference>
<dbReference type="PRINTS" id="PR01590">
    <property type="entry name" value="HTHFIS"/>
</dbReference>
<evidence type="ECO:0000256" key="15">
    <source>
        <dbReference type="ARBA" id="ARBA00031910"/>
    </source>
</evidence>
<evidence type="ECO:0000313" key="19">
    <source>
        <dbReference type="EMBL" id="QDU63939.1"/>
    </source>
</evidence>
<evidence type="ECO:0000313" key="20">
    <source>
        <dbReference type="Proteomes" id="UP000317093"/>
    </source>
</evidence>
<dbReference type="PANTHER" id="PTHR32071">
    <property type="entry name" value="TRANSCRIPTIONAL REGULATORY PROTEIN"/>
    <property type="match status" value="1"/>
</dbReference>
<dbReference type="OrthoDB" id="7476585at2"/>
<dbReference type="InterPro" id="IPR002197">
    <property type="entry name" value="HTH_Fis"/>
</dbReference>
<feature type="domain" description="Sigma-54 factor interaction" evidence="17">
    <location>
        <begin position="143"/>
        <end position="368"/>
    </location>
</feature>
<dbReference type="InterPro" id="IPR058031">
    <property type="entry name" value="AAA_lid_NorR"/>
</dbReference>
<dbReference type="AlphaFoldDB" id="A0A518BAD7"/>
<evidence type="ECO:0000256" key="5">
    <source>
        <dbReference type="ARBA" id="ARBA00022553"/>
    </source>
</evidence>
<dbReference type="Pfam" id="PF00072">
    <property type="entry name" value="Response_reg"/>
    <property type="match status" value="1"/>
</dbReference>
<dbReference type="SUPFAM" id="SSF52172">
    <property type="entry name" value="CheY-like"/>
    <property type="match status" value="1"/>
</dbReference>
<dbReference type="InterPro" id="IPR011006">
    <property type="entry name" value="CheY-like_superfamily"/>
</dbReference>
<dbReference type="GO" id="GO:0005737">
    <property type="term" value="C:cytoplasm"/>
    <property type="evidence" value="ECO:0007669"/>
    <property type="project" value="UniProtKB-SubCell"/>
</dbReference>
<name>A0A518BAD7_9BACT</name>
<evidence type="ECO:0000256" key="10">
    <source>
        <dbReference type="ARBA" id="ARBA00023125"/>
    </source>
</evidence>
<evidence type="ECO:0000256" key="1">
    <source>
        <dbReference type="ARBA" id="ARBA00004496"/>
    </source>
</evidence>
<feature type="modified residue" description="4-aspartylphosphate" evidence="16">
    <location>
        <position position="58"/>
    </location>
</feature>
<dbReference type="InterPro" id="IPR009057">
    <property type="entry name" value="Homeodomain-like_sf"/>
</dbReference>
<evidence type="ECO:0000256" key="14">
    <source>
        <dbReference type="ARBA" id="ARBA00029881"/>
    </source>
</evidence>
<evidence type="ECO:0000256" key="2">
    <source>
        <dbReference type="ARBA" id="ARBA00019059"/>
    </source>
</evidence>
<evidence type="ECO:0000256" key="13">
    <source>
        <dbReference type="ARBA" id="ARBA00023231"/>
    </source>
</evidence>
<dbReference type="SUPFAM" id="SSF46689">
    <property type="entry name" value="Homeodomain-like"/>
    <property type="match status" value="1"/>
</dbReference>
<dbReference type="Proteomes" id="UP000317093">
    <property type="component" value="Chromosome"/>
</dbReference>
<evidence type="ECO:0000259" key="17">
    <source>
        <dbReference type="PROSITE" id="PS50045"/>
    </source>
</evidence>
<dbReference type="FunFam" id="3.40.50.2300:FF:000018">
    <property type="entry name" value="DNA-binding transcriptional regulator NtrC"/>
    <property type="match status" value="1"/>
</dbReference>
<dbReference type="PROSITE" id="PS00675">
    <property type="entry name" value="SIGMA54_INTERACT_1"/>
    <property type="match status" value="1"/>
</dbReference>
<dbReference type="EMBL" id="CP036279">
    <property type="protein sequence ID" value="QDU63939.1"/>
    <property type="molecule type" value="Genomic_DNA"/>
</dbReference>
<dbReference type="FunFam" id="3.40.50.300:FF:000006">
    <property type="entry name" value="DNA-binding transcriptional regulator NtrC"/>
    <property type="match status" value="1"/>
</dbReference>
<dbReference type="InterPro" id="IPR025943">
    <property type="entry name" value="Sigma_54_int_dom_ATP-bd_2"/>
</dbReference>
<gene>
    <name evidence="19" type="primary">zraR_5</name>
    <name evidence="19" type="ORF">Pan216_48200</name>
</gene>
<evidence type="ECO:0000256" key="3">
    <source>
        <dbReference type="ARBA" id="ARBA00022490"/>
    </source>
</evidence>
<dbReference type="Gene3D" id="1.10.10.60">
    <property type="entry name" value="Homeodomain-like"/>
    <property type="match status" value="1"/>
</dbReference>
<dbReference type="Pfam" id="PF00158">
    <property type="entry name" value="Sigma54_activat"/>
    <property type="match status" value="1"/>
</dbReference>
<evidence type="ECO:0000256" key="12">
    <source>
        <dbReference type="ARBA" id="ARBA00023163"/>
    </source>
</evidence>
<dbReference type="CDD" id="cd00009">
    <property type="entry name" value="AAA"/>
    <property type="match status" value="1"/>
</dbReference>
<dbReference type="GO" id="GO:0043565">
    <property type="term" value="F:sequence-specific DNA binding"/>
    <property type="evidence" value="ECO:0007669"/>
    <property type="project" value="InterPro"/>
</dbReference>
<dbReference type="PANTHER" id="PTHR32071:SF95">
    <property type="entry name" value="DNA-BINDING TRANSCRIPTIONAL REGULATOR NTRC"/>
    <property type="match status" value="1"/>
</dbReference>
<organism evidence="19 20">
    <name type="scientific">Kolteria novifilia</name>
    <dbReference type="NCBI Taxonomy" id="2527975"/>
    <lineage>
        <taxon>Bacteria</taxon>
        <taxon>Pseudomonadati</taxon>
        <taxon>Planctomycetota</taxon>
        <taxon>Planctomycetia</taxon>
        <taxon>Kolteriales</taxon>
        <taxon>Kolteriaceae</taxon>
        <taxon>Kolteria</taxon>
    </lineage>
</organism>
<dbReference type="PROSITE" id="PS50045">
    <property type="entry name" value="SIGMA54_INTERACT_4"/>
    <property type="match status" value="1"/>
</dbReference>
<evidence type="ECO:0000256" key="4">
    <source>
        <dbReference type="ARBA" id="ARBA00022491"/>
    </source>
</evidence>
<dbReference type="InterPro" id="IPR025662">
    <property type="entry name" value="Sigma_54_int_dom_ATP-bd_1"/>
</dbReference>
<dbReference type="SUPFAM" id="SSF52540">
    <property type="entry name" value="P-loop containing nucleoside triphosphate hydrolases"/>
    <property type="match status" value="1"/>
</dbReference>
<keyword evidence="20" id="KW-1185">Reference proteome</keyword>
<reference evidence="19 20" key="1">
    <citation type="submission" date="2019-02" db="EMBL/GenBank/DDBJ databases">
        <title>Deep-cultivation of Planctomycetes and their phenomic and genomic characterization uncovers novel biology.</title>
        <authorList>
            <person name="Wiegand S."/>
            <person name="Jogler M."/>
            <person name="Boedeker C."/>
            <person name="Pinto D."/>
            <person name="Vollmers J."/>
            <person name="Rivas-Marin E."/>
            <person name="Kohn T."/>
            <person name="Peeters S.H."/>
            <person name="Heuer A."/>
            <person name="Rast P."/>
            <person name="Oberbeckmann S."/>
            <person name="Bunk B."/>
            <person name="Jeske O."/>
            <person name="Meyerdierks A."/>
            <person name="Storesund J.E."/>
            <person name="Kallscheuer N."/>
            <person name="Luecker S."/>
            <person name="Lage O.M."/>
            <person name="Pohl T."/>
            <person name="Merkel B.J."/>
            <person name="Hornburger P."/>
            <person name="Mueller R.-W."/>
            <person name="Bruemmer F."/>
            <person name="Labrenz M."/>
            <person name="Spormann A.M."/>
            <person name="Op den Camp H."/>
            <person name="Overmann J."/>
            <person name="Amann R."/>
            <person name="Jetten M.S.M."/>
            <person name="Mascher T."/>
            <person name="Medema M.H."/>
            <person name="Devos D.P."/>
            <person name="Kaster A.-K."/>
            <person name="Ovreas L."/>
            <person name="Rohde M."/>
            <person name="Galperin M.Y."/>
            <person name="Jogler C."/>
        </authorList>
    </citation>
    <scope>NUCLEOTIDE SEQUENCE [LARGE SCALE GENOMIC DNA]</scope>
    <source>
        <strain evidence="19 20">Pan216</strain>
    </source>
</reference>
<dbReference type="PROSITE" id="PS50110">
    <property type="entry name" value="RESPONSE_REGULATORY"/>
    <property type="match status" value="1"/>
</dbReference>
<dbReference type="Pfam" id="PF25601">
    <property type="entry name" value="AAA_lid_14"/>
    <property type="match status" value="1"/>
</dbReference>
<keyword evidence="3" id="KW-0963">Cytoplasm</keyword>
<keyword evidence="9" id="KW-0805">Transcription regulation</keyword>
<dbReference type="Gene3D" id="1.10.8.60">
    <property type="match status" value="1"/>
</dbReference>
<dbReference type="InterPro" id="IPR002078">
    <property type="entry name" value="Sigma_54_int"/>
</dbReference>
<dbReference type="GO" id="GO:0005524">
    <property type="term" value="F:ATP binding"/>
    <property type="evidence" value="ECO:0007669"/>
    <property type="project" value="UniProtKB-KW"/>
</dbReference>
<accession>A0A518BAD7</accession>
<proteinExistence type="predicted"/>
<keyword evidence="13" id="KW-0535">Nitrogen fixation</keyword>
<sequence length="465" mass="51282">MKQNDDACDVLIVDDEHAVCWSLSRALASEGRKTETAASAEQAIERCRQTPPRAILLDVRLPGMDGLTAMDSFRELAPRVPIIVMTAYGQLSTAVSAIEKGAFDYLTKPFDLDDALKSVKLALDTAEHGNLSSPTSSQGFESLLGQSAPMQEVFKRIALAAQSDATVLITGESGVGKDLVAQAIHRHGRRGNKPFVPVHVGALSPSLVESELFGHVKGAFTGASDHREGLISLADGGTLFLDEVAEIPPLVQVKLLRLLEQREVMPVGSGRVTHPDVRILAATHQDLARLVEEGTFRRDLYYRLRVFDIEIPPLRDRREDIPLLADHFLSQITPRVSHVSEEVYAHLLKGPWIGNVRELRNALESAALVARGGPLLPDHFSEHSRPTSRGSVDSLPHAVRAWLRELLAQEELPPRDLYDRLLAQVEPALLEETLRRVDGSRQEAANWLGLNRTTVRKKLNRYGVE</sequence>
<dbReference type="GO" id="GO:0000160">
    <property type="term" value="P:phosphorelay signal transduction system"/>
    <property type="evidence" value="ECO:0007669"/>
    <property type="project" value="UniProtKB-KW"/>
</dbReference>
<dbReference type="SMART" id="SM00448">
    <property type="entry name" value="REC"/>
    <property type="match status" value="1"/>
</dbReference>
<dbReference type="InterPro" id="IPR027417">
    <property type="entry name" value="P-loop_NTPase"/>
</dbReference>
<evidence type="ECO:0000256" key="9">
    <source>
        <dbReference type="ARBA" id="ARBA00023015"/>
    </source>
</evidence>
<dbReference type="RefSeq" id="WP_145261781.1">
    <property type="nucleotide sequence ID" value="NZ_CP036279.1"/>
</dbReference>
<keyword evidence="8" id="KW-0902">Two-component regulatory system</keyword>
<keyword evidence="6" id="KW-0547">Nucleotide-binding</keyword>
<keyword evidence="11" id="KW-0010">Activator</keyword>
<dbReference type="InterPro" id="IPR001789">
    <property type="entry name" value="Sig_transdc_resp-reg_receiver"/>
</dbReference>
<keyword evidence="4" id="KW-0678">Repressor</keyword>
<keyword evidence="5 16" id="KW-0597">Phosphoprotein</keyword>
<evidence type="ECO:0000256" key="11">
    <source>
        <dbReference type="ARBA" id="ARBA00023159"/>
    </source>
</evidence>
<dbReference type="InterPro" id="IPR003593">
    <property type="entry name" value="AAA+_ATPase"/>
</dbReference>
<dbReference type="Gene3D" id="3.40.50.300">
    <property type="entry name" value="P-loop containing nucleotide triphosphate hydrolases"/>
    <property type="match status" value="1"/>
</dbReference>
<evidence type="ECO:0000256" key="6">
    <source>
        <dbReference type="ARBA" id="ARBA00022741"/>
    </source>
</evidence>
<dbReference type="SMART" id="SM00382">
    <property type="entry name" value="AAA"/>
    <property type="match status" value="1"/>
</dbReference>
<keyword evidence="10" id="KW-0238">DNA-binding</keyword>
<evidence type="ECO:0000256" key="8">
    <source>
        <dbReference type="ARBA" id="ARBA00023012"/>
    </source>
</evidence>
<dbReference type="PROSITE" id="PS00676">
    <property type="entry name" value="SIGMA54_INTERACT_2"/>
    <property type="match status" value="1"/>
</dbReference>
<dbReference type="Pfam" id="PF02954">
    <property type="entry name" value="HTH_8"/>
    <property type="match status" value="1"/>
</dbReference>
<protein>
    <recommendedName>
        <fullName evidence="2">DNA-binding transcriptional regulator NtrC</fullName>
    </recommendedName>
    <alternativeName>
        <fullName evidence="14">Nitrogen regulation protein NR(I)</fullName>
    </alternativeName>
    <alternativeName>
        <fullName evidence="15">Nitrogen regulator I</fullName>
    </alternativeName>
</protein>